<proteinExistence type="predicted"/>
<protein>
    <recommendedName>
        <fullName evidence="7">Major facilitator superfamily (MFS) profile domain-containing protein</fullName>
    </recommendedName>
</protein>
<dbReference type="Pfam" id="PF07690">
    <property type="entry name" value="MFS_1"/>
    <property type="match status" value="1"/>
</dbReference>
<feature type="transmembrane region" description="Helical" evidence="6">
    <location>
        <begin position="287"/>
        <end position="308"/>
    </location>
</feature>
<dbReference type="InterPro" id="IPR036259">
    <property type="entry name" value="MFS_trans_sf"/>
</dbReference>
<evidence type="ECO:0000256" key="2">
    <source>
        <dbReference type="ARBA" id="ARBA00022692"/>
    </source>
</evidence>
<dbReference type="InterPro" id="IPR005829">
    <property type="entry name" value="Sugar_transporter_CS"/>
</dbReference>
<keyword evidence="4 6" id="KW-0472">Membrane</keyword>
<dbReference type="PANTHER" id="PTHR23501:SF43">
    <property type="entry name" value="MULTIDRUG TRANSPORTER, PUTATIVE (AFU_ORTHOLOGUE AFUA_6G03040)-RELATED"/>
    <property type="match status" value="1"/>
</dbReference>
<gene>
    <name evidence="8" type="ORF">D7B24_003745</name>
</gene>
<keyword evidence="9" id="KW-1185">Reference proteome</keyword>
<dbReference type="SUPFAM" id="SSF103473">
    <property type="entry name" value="MFS general substrate transporter"/>
    <property type="match status" value="1"/>
</dbReference>
<feature type="transmembrane region" description="Helical" evidence="6">
    <location>
        <begin position="394"/>
        <end position="414"/>
    </location>
</feature>
<dbReference type="PANTHER" id="PTHR23501">
    <property type="entry name" value="MAJOR FACILITATOR SUPERFAMILY"/>
    <property type="match status" value="1"/>
</dbReference>
<feature type="transmembrane region" description="Helical" evidence="6">
    <location>
        <begin position="99"/>
        <end position="116"/>
    </location>
</feature>
<organism evidence="8 9">
    <name type="scientific">Verticillium nonalfalfae</name>
    <dbReference type="NCBI Taxonomy" id="1051616"/>
    <lineage>
        <taxon>Eukaryota</taxon>
        <taxon>Fungi</taxon>
        <taxon>Dikarya</taxon>
        <taxon>Ascomycota</taxon>
        <taxon>Pezizomycotina</taxon>
        <taxon>Sordariomycetes</taxon>
        <taxon>Hypocreomycetidae</taxon>
        <taxon>Glomerellales</taxon>
        <taxon>Plectosphaerellaceae</taxon>
        <taxon>Verticillium</taxon>
    </lineage>
</organism>
<feature type="transmembrane region" description="Helical" evidence="6">
    <location>
        <begin position="247"/>
        <end position="267"/>
    </location>
</feature>
<feature type="compositionally biased region" description="Basic and acidic residues" evidence="5">
    <location>
        <begin position="566"/>
        <end position="576"/>
    </location>
</feature>
<dbReference type="GO" id="GO:0022857">
    <property type="term" value="F:transmembrane transporter activity"/>
    <property type="evidence" value="ECO:0007669"/>
    <property type="project" value="InterPro"/>
</dbReference>
<keyword evidence="2 6" id="KW-0812">Transmembrane</keyword>
<feature type="region of interest" description="Disordered" evidence="5">
    <location>
        <begin position="566"/>
        <end position="593"/>
    </location>
</feature>
<name>A0A3M9XXL9_9PEZI</name>
<evidence type="ECO:0000256" key="4">
    <source>
        <dbReference type="ARBA" id="ARBA00023136"/>
    </source>
</evidence>
<keyword evidence="3 6" id="KW-1133">Transmembrane helix</keyword>
<dbReference type="AlphaFoldDB" id="A0A3M9XXL9"/>
<feature type="transmembrane region" description="Helical" evidence="6">
    <location>
        <begin position="426"/>
        <end position="449"/>
    </location>
</feature>
<evidence type="ECO:0000256" key="5">
    <source>
        <dbReference type="SAM" id="MobiDB-lite"/>
    </source>
</evidence>
<evidence type="ECO:0000313" key="8">
    <source>
        <dbReference type="EMBL" id="RNJ52366.1"/>
    </source>
</evidence>
<feature type="transmembrane region" description="Helical" evidence="6">
    <location>
        <begin position="184"/>
        <end position="203"/>
    </location>
</feature>
<evidence type="ECO:0000256" key="1">
    <source>
        <dbReference type="ARBA" id="ARBA00004141"/>
    </source>
</evidence>
<reference evidence="8 9" key="1">
    <citation type="submission" date="2018-10" db="EMBL/GenBank/DDBJ databases">
        <title>Genome sequence of Verticillium nonalfalfae VnAa140.</title>
        <authorList>
            <person name="Stajich J.E."/>
            <person name="Kasson M.T."/>
        </authorList>
    </citation>
    <scope>NUCLEOTIDE SEQUENCE [LARGE SCALE GENOMIC DNA]</scope>
    <source>
        <strain evidence="8 9">VnAa140</strain>
    </source>
</reference>
<evidence type="ECO:0000259" key="7">
    <source>
        <dbReference type="PROSITE" id="PS50850"/>
    </source>
</evidence>
<evidence type="ECO:0000313" key="9">
    <source>
        <dbReference type="Proteomes" id="UP000267145"/>
    </source>
</evidence>
<feature type="transmembrane region" description="Helical" evidence="6">
    <location>
        <begin position="159"/>
        <end position="177"/>
    </location>
</feature>
<feature type="transmembrane region" description="Helical" evidence="6">
    <location>
        <begin position="128"/>
        <end position="153"/>
    </location>
</feature>
<evidence type="ECO:0000256" key="6">
    <source>
        <dbReference type="SAM" id="Phobius"/>
    </source>
</evidence>
<dbReference type="PROSITE" id="PS50850">
    <property type="entry name" value="MFS"/>
    <property type="match status" value="1"/>
</dbReference>
<feature type="transmembrane region" description="Helical" evidence="6">
    <location>
        <begin position="61"/>
        <end position="87"/>
    </location>
</feature>
<feature type="domain" description="Major facilitator superfamily (MFS) profile" evidence="7">
    <location>
        <begin position="62"/>
        <end position="558"/>
    </location>
</feature>
<evidence type="ECO:0000256" key="3">
    <source>
        <dbReference type="ARBA" id="ARBA00022989"/>
    </source>
</evidence>
<dbReference type="PROSITE" id="PS00216">
    <property type="entry name" value="SUGAR_TRANSPORT_1"/>
    <property type="match status" value="1"/>
</dbReference>
<dbReference type="GeneID" id="39607434"/>
<dbReference type="EMBL" id="RBVV01000209">
    <property type="protein sequence ID" value="RNJ52366.1"/>
    <property type="molecule type" value="Genomic_DNA"/>
</dbReference>
<sequence>METSHQTFGRRLSTSQLSYPNHTLGDIADLSFVRLGRVERDKDLGPLLHPGQPLSKARQTVLVFCLLLGFLFSTVDTCIVSIPLLAISKEFNDFTSSTWVILAYLLTYMAFATGIAQLSDIYGRRNLLLLSWTIFIAFSMGCGAATSMPVLIICRGFQGLGGSGLYSIAQISIVEIGPGHRPGLVGALMGGVLACAFICGPLFGGLITQSASWRWIFNINIPFGLVALGAISFFWPQEPQMAEILTWSAFVSIDFVGGLSLLSASGFLAYGVQRGGSYAAAWDDPEIVAALTIASVCWAVFFTWQYLLAKKHFPHIQPLFPIRLATERVYMTGLLVTLLTGFPFVPLTINIPQRFQIIHGDEPLKAGVHLLPMLGACALGSFASGAICSKRNFLCWILMAAASLQLMGLGLMSTLDDPDESVRQSYVYQTIFGLGTGLVFSAATILAAVKTMAHNDLAVANGAMAQARVLGGCIGIAVSTVIFNTHFNTALHEQLTPQQMSDLHRSPSSATQWPDEARGAVREVYATAYSEELKVLMYVAAATLVVSLFTYEKNPISIHEAVAAAKERNDKHHGPETDLSDLGSLRSTRTAET</sequence>
<dbReference type="InterPro" id="IPR020846">
    <property type="entry name" value="MFS_dom"/>
</dbReference>
<comment type="subcellular location">
    <subcellularLocation>
        <location evidence="1">Membrane</location>
        <topology evidence="1">Multi-pass membrane protein</topology>
    </subcellularLocation>
</comment>
<comment type="caution">
    <text evidence="8">The sequence shown here is derived from an EMBL/GenBank/DDBJ whole genome shotgun (WGS) entry which is preliminary data.</text>
</comment>
<accession>A0A3M9XXL9</accession>
<feature type="transmembrane region" description="Helical" evidence="6">
    <location>
        <begin position="215"/>
        <end position="235"/>
    </location>
</feature>
<dbReference type="GO" id="GO:0005886">
    <property type="term" value="C:plasma membrane"/>
    <property type="evidence" value="ECO:0007669"/>
    <property type="project" value="TreeGrafter"/>
</dbReference>
<dbReference type="InterPro" id="IPR011701">
    <property type="entry name" value="MFS"/>
</dbReference>
<dbReference type="Proteomes" id="UP000267145">
    <property type="component" value="Unassembled WGS sequence"/>
</dbReference>
<dbReference type="Gene3D" id="1.20.1250.20">
    <property type="entry name" value="MFS general substrate transporter like domains"/>
    <property type="match status" value="1"/>
</dbReference>
<dbReference type="RefSeq" id="XP_028490524.1">
    <property type="nucleotide sequence ID" value="XM_028637932.1"/>
</dbReference>
<feature type="transmembrane region" description="Helical" evidence="6">
    <location>
        <begin position="369"/>
        <end position="387"/>
    </location>
</feature>
<feature type="transmembrane region" description="Helical" evidence="6">
    <location>
        <begin position="329"/>
        <end position="349"/>
    </location>
</feature>
<feature type="transmembrane region" description="Helical" evidence="6">
    <location>
        <begin position="469"/>
        <end position="487"/>
    </location>
</feature>